<evidence type="ECO:0000313" key="16">
    <source>
        <dbReference type="Proteomes" id="UP000011021"/>
    </source>
</evidence>
<keyword evidence="9 14" id="KW-0472">Membrane</keyword>
<dbReference type="NCBIfam" id="TIGR00753">
    <property type="entry name" value="undec_PP_bacA"/>
    <property type="match status" value="1"/>
</dbReference>
<feature type="transmembrane region" description="Helical" evidence="14">
    <location>
        <begin position="256"/>
        <end position="277"/>
    </location>
</feature>
<comment type="miscellaneous">
    <text evidence="14">Bacitracin is thought to be involved in the inhibition of peptidoglycan synthesis by sequestering undecaprenyl diphosphate, thereby reducing the pool of lipid carrier available.</text>
</comment>
<dbReference type="RefSeq" id="WP_005671770.1">
    <property type="nucleotide sequence ID" value="NZ_CP146288.1"/>
</dbReference>
<feature type="transmembrane region" description="Helical" evidence="14">
    <location>
        <begin position="7"/>
        <end position="28"/>
    </location>
</feature>
<evidence type="ECO:0000256" key="2">
    <source>
        <dbReference type="ARBA" id="ARBA00010621"/>
    </source>
</evidence>
<keyword evidence="8 14" id="KW-1133">Transmembrane helix</keyword>
<evidence type="ECO:0000256" key="1">
    <source>
        <dbReference type="ARBA" id="ARBA00004651"/>
    </source>
</evidence>
<dbReference type="GO" id="GO:0071555">
    <property type="term" value="P:cell wall organization"/>
    <property type="evidence" value="ECO:0007669"/>
    <property type="project" value="UniProtKB-KW"/>
</dbReference>
<evidence type="ECO:0000256" key="7">
    <source>
        <dbReference type="ARBA" id="ARBA00022801"/>
    </source>
</evidence>
<dbReference type="GO" id="GO:0008360">
    <property type="term" value="P:regulation of cell shape"/>
    <property type="evidence" value="ECO:0007669"/>
    <property type="project" value="UniProtKB-KW"/>
</dbReference>
<evidence type="ECO:0000256" key="6">
    <source>
        <dbReference type="ARBA" id="ARBA00022692"/>
    </source>
</evidence>
<feature type="transmembrane region" description="Helical" evidence="14">
    <location>
        <begin position="48"/>
        <end position="67"/>
    </location>
</feature>
<comment type="function">
    <text evidence="14">Catalyzes the dephosphorylation of undecaprenyl diphosphate (UPP). Confers resistance to bacitracin.</text>
</comment>
<evidence type="ECO:0000256" key="11">
    <source>
        <dbReference type="ARBA" id="ARBA00032707"/>
    </source>
</evidence>
<dbReference type="GO" id="GO:0005886">
    <property type="term" value="C:plasma membrane"/>
    <property type="evidence" value="ECO:0007669"/>
    <property type="project" value="UniProtKB-SubCell"/>
</dbReference>
<organism evidence="15 16">
    <name type="scientific">Lautropia mirabilis ATCC 51599</name>
    <dbReference type="NCBI Taxonomy" id="887898"/>
    <lineage>
        <taxon>Bacteria</taxon>
        <taxon>Pseudomonadati</taxon>
        <taxon>Pseudomonadota</taxon>
        <taxon>Betaproteobacteria</taxon>
        <taxon>Burkholderiales</taxon>
        <taxon>Burkholderiaceae</taxon>
        <taxon>Lautropia</taxon>
    </lineage>
</organism>
<dbReference type="EMBL" id="AEQP01000001">
    <property type="protein sequence ID" value="EFV95891.1"/>
    <property type="molecule type" value="Genomic_DNA"/>
</dbReference>
<dbReference type="NCBIfam" id="NF001389">
    <property type="entry name" value="PRK00281.1-2"/>
    <property type="match status" value="1"/>
</dbReference>
<evidence type="ECO:0000256" key="4">
    <source>
        <dbReference type="ARBA" id="ARBA00021581"/>
    </source>
</evidence>
<reference evidence="15 16" key="1">
    <citation type="submission" date="2010-12" db="EMBL/GenBank/DDBJ databases">
        <authorList>
            <person name="Muzny D."/>
            <person name="Qin X."/>
            <person name="Deng J."/>
            <person name="Jiang H."/>
            <person name="Liu Y."/>
            <person name="Qu J."/>
            <person name="Song X.-Z."/>
            <person name="Zhang L."/>
            <person name="Thornton R."/>
            <person name="Coyle M."/>
            <person name="Francisco L."/>
            <person name="Jackson L."/>
            <person name="Javaid M."/>
            <person name="Korchina V."/>
            <person name="Kovar C."/>
            <person name="Mata R."/>
            <person name="Mathew T."/>
            <person name="Ngo R."/>
            <person name="Nguyen L."/>
            <person name="Nguyen N."/>
            <person name="Okwuonu G."/>
            <person name="Ongeri F."/>
            <person name="Pham C."/>
            <person name="Simmons D."/>
            <person name="Wilczek-Boney K."/>
            <person name="Hale W."/>
            <person name="Jakkamsetti A."/>
            <person name="Pham P."/>
            <person name="Ruth R."/>
            <person name="San Lucas F."/>
            <person name="Warren J."/>
            <person name="Zhang J."/>
            <person name="Zhao Z."/>
            <person name="Zhou C."/>
            <person name="Zhu D."/>
            <person name="Lee S."/>
            <person name="Bess C."/>
            <person name="Blankenburg K."/>
            <person name="Forbes L."/>
            <person name="Fu Q."/>
            <person name="Gubbala S."/>
            <person name="Hirani K."/>
            <person name="Jayaseelan J.C."/>
            <person name="Lara F."/>
            <person name="Munidasa M."/>
            <person name="Palculict T."/>
            <person name="Patil S."/>
            <person name="Pu L.-L."/>
            <person name="Saada N."/>
            <person name="Tang L."/>
            <person name="Weissenberger G."/>
            <person name="Zhu Y."/>
            <person name="Hemphill L."/>
            <person name="Shang Y."/>
            <person name="Youmans B."/>
            <person name="Ayvaz T."/>
            <person name="Ross M."/>
            <person name="Santibanez J."/>
            <person name="Aqrawi P."/>
            <person name="Gross S."/>
            <person name="Joshi V."/>
            <person name="Fowler G."/>
            <person name="Nazareth L."/>
            <person name="Reid J."/>
            <person name="Worley K."/>
            <person name="Petrosino J."/>
            <person name="Highlander S."/>
            <person name="Gibbs R."/>
        </authorList>
    </citation>
    <scope>NUCLEOTIDE SEQUENCE [LARGE SCALE GENOMIC DNA]</scope>
    <source>
        <strain evidence="15 16">ATCC 51599</strain>
    </source>
</reference>
<dbReference type="NCBIfam" id="NF001390">
    <property type="entry name" value="PRK00281.1-4"/>
    <property type="match status" value="1"/>
</dbReference>
<name>E7RUA8_9BURK</name>
<keyword evidence="14" id="KW-0573">Peptidoglycan synthesis</keyword>
<dbReference type="GO" id="GO:0009252">
    <property type="term" value="P:peptidoglycan biosynthetic process"/>
    <property type="evidence" value="ECO:0007669"/>
    <property type="project" value="UniProtKB-KW"/>
</dbReference>
<proteinExistence type="inferred from homology"/>
<evidence type="ECO:0000256" key="13">
    <source>
        <dbReference type="ARBA" id="ARBA00047594"/>
    </source>
</evidence>
<sequence>MESLYALPLMVKAVILGIVEGLTEFLPISSTGHLILTSSLLGWDDEKASVFAIAIQTGAILAVIWYYRERIGKVLAGLTSDRVQQRFALNIIIAFIPAAVLGVLFSKLIKTHLFGPVPVAIALVVGGLIIFLVEKRQENIAPRITDIDSLTAVDALKLGLAQAFALIPGTSRSGATIIGGMIFGLSRQVATEFSFYLAIPTLIGASVYDTWKSRDLLSAGDIPLFAVGTIFAFFSALACVHWLIRFVASNSFRVFAWYRVIFGLLILAVTYTGVLHWGSAMD</sequence>
<comment type="subcellular location">
    <subcellularLocation>
        <location evidence="1 14">Cell membrane</location>
        <topology evidence="1 14">Multi-pass membrane protein</topology>
    </subcellularLocation>
</comment>
<evidence type="ECO:0000256" key="14">
    <source>
        <dbReference type="HAMAP-Rule" id="MF_01006"/>
    </source>
</evidence>
<keyword evidence="10 14" id="KW-0046">Antibiotic resistance</keyword>
<evidence type="ECO:0000256" key="9">
    <source>
        <dbReference type="ARBA" id="ARBA00023136"/>
    </source>
</evidence>
<protein>
    <recommendedName>
        <fullName evidence="4 14">Undecaprenyl-diphosphatase</fullName>
        <ecNumber evidence="3 14">3.6.1.27</ecNumber>
    </recommendedName>
    <alternativeName>
        <fullName evidence="12 14">Bacitracin resistance protein</fullName>
    </alternativeName>
    <alternativeName>
        <fullName evidence="11 14">Undecaprenyl pyrophosphate phosphatase</fullName>
    </alternativeName>
</protein>
<keyword evidence="7 14" id="KW-0378">Hydrolase</keyword>
<gene>
    <name evidence="14 15" type="primary">uppP</name>
    <name evidence="15" type="ORF">HMPREF0551_0074</name>
</gene>
<evidence type="ECO:0000256" key="3">
    <source>
        <dbReference type="ARBA" id="ARBA00012374"/>
    </source>
</evidence>
<keyword evidence="5 14" id="KW-1003">Cell membrane</keyword>
<comment type="similarity">
    <text evidence="2 14">Belongs to the UppP family.</text>
</comment>
<dbReference type="HOGENOM" id="CLU_060296_2_0_4"/>
<dbReference type="PANTHER" id="PTHR30622">
    <property type="entry name" value="UNDECAPRENYL-DIPHOSPHATASE"/>
    <property type="match status" value="1"/>
</dbReference>
<evidence type="ECO:0000313" key="15">
    <source>
        <dbReference type="EMBL" id="EFV95891.1"/>
    </source>
</evidence>
<dbReference type="PANTHER" id="PTHR30622:SF3">
    <property type="entry name" value="UNDECAPRENYL-DIPHOSPHATASE"/>
    <property type="match status" value="1"/>
</dbReference>
<dbReference type="GO" id="GO:0046677">
    <property type="term" value="P:response to antibiotic"/>
    <property type="evidence" value="ECO:0007669"/>
    <property type="project" value="UniProtKB-UniRule"/>
</dbReference>
<keyword evidence="16" id="KW-1185">Reference proteome</keyword>
<dbReference type="EC" id="3.6.1.27" evidence="3 14"/>
<keyword evidence="6 14" id="KW-0812">Transmembrane</keyword>
<dbReference type="GO" id="GO:0050380">
    <property type="term" value="F:undecaprenyl-diphosphatase activity"/>
    <property type="evidence" value="ECO:0007669"/>
    <property type="project" value="UniProtKB-UniRule"/>
</dbReference>
<keyword evidence="14" id="KW-0961">Cell wall biogenesis/degradation</keyword>
<evidence type="ECO:0000256" key="8">
    <source>
        <dbReference type="ARBA" id="ARBA00022989"/>
    </source>
</evidence>
<dbReference type="InterPro" id="IPR003824">
    <property type="entry name" value="UppP"/>
</dbReference>
<dbReference type="eggNOG" id="COG1968">
    <property type="taxonomic scope" value="Bacteria"/>
</dbReference>
<feature type="transmembrane region" description="Helical" evidence="14">
    <location>
        <begin position="223"/>
        <end position="244"/>
    </location>
</feature>
<dbReference type="Pfam" id="PF02673">
    <property type="entry name" value="BacA"/>
    <property type="match status" value="1"/>
</dbReference>
<feature type="transmembrane region" description="Helical" evidence="14">
    <location>
        <begin position="193"/>
        <end position="211"/>
    </location>
</feature>
<dbReference type="STRING" id="887898.HMPREF0551_0074"/>
<dbReference type="HAMAP" id="MF_01006">
    <property type="entry name" value="Undec_diphosphatase"/>
    <property type="match status" value="1"/>
</dbReference>
<comment type="catalytic activity">
    <reaction evidence="13 14">
        <text>di-trans,octa-cis-undecaprenyl diphosphate + H2O = di-trans,octa-cis-undecaprenyl phosphate + phosphate + H(+)</text>
        <dbReference type="Rhea" id="RHEA:28094"/>
        <dbReference type="ChEBI" id="CHEBI:15377"/>
        <dbReference type="ChEBI" id="CHEBI:15378"/>
        <dbReference type="ChEBI" id="CHEBI:43474"/>
        <dbReference type="ChEBI" id="CHEBI:58405"/>
        <dbReference type="ChEBI" id="CHEBI:60392"/>
        <dbReference type="EC" id="3.6.1.27"/>
    </reaction>
</comment>
<accession>E7RUA8</accession>
<comment type="caution">
    <text evidence="15">The sequence shown here is derived from an EMBL/GenBank/DDBJ whole genome shotgun (WGS) entry which is preliminary data.</text>
</comment>
<feature type="transmembrane region" description="Helical" evidence="14">
    <location>
        <begin position="112"/>
        <end position="133"/>
    </location>
</feature>
<dbReference type="Proteomes" id="UP000011021">
    <property type="component" value="Unassembled WGS sequence"/>
</dbReference>
<dbReference type="AlphaFoldDB" id="E7RUA8"/>
<evidence type="ECO:0000256" key="10">
    <source>
        <dbReference type="ARBA" id="ARBA00023251"/>
    </source>
</evidence>
<keyword evidence="14" id="KW-0133">Cell shape</keyword>
<evidence type="ECO:0000256" key="12">
    <source>
        <dbReference type="ARBA" id="ARBA00032932"/>
    </source>
</evidence>
<feature type="transmembrane region" description="Helical" evidence="14">
    <location>
        <begin position="87"/>
        <end position="106"/>
    </location>
</feature>
<evidence type="ECO:0000256" key="5">
    <source>
        <dbReference type="ARBA" id="ARBA00022475"/>
    </source>
</evidence>